<name>A0A0L7LR22_OPEBR</name>
<evidence type="ECO:0000256" key="2">
    <source>
        <dbReference type="SAM" id="SignalP"/>
    </source>
</evidence>
<dbReference type="Proteomes" id="UP000037510">
    <property type="component" value="Unassembled WGS sequence"/>
</dbReference>
<organism evidence="3 4">
    <name type="scientific">Operophtera brumata</name>
    <name type="common">Winter moth</name>
    <name type="synonym">Phalaena brumata</name>
    <dbReference type="NCBI Taxonomy" id="104452"/>
    <lineage>
        <taxon>Eukaryota</taxon>
        <taxon>Metazoa</taxon>
        <taxon>Ecdysozoa</taxon>
        <taxon>Arthropoda</taxon>
        <taxon>Hexapoda</taxon>
        <taxon>Insecta</taxon>
        <taxon>Pterygota</taxon>
        <taxon>Neoptera</taxon>
        <taxon>Endopterygota</taxon>
        <taxon>Lepidoptera</taxon>
        <taxon>Glossata</taxon>
        <taxon>Ditrysia</taxon>
        <taxon>Geometroidea</taxon>
        <taxon>Geometridae</taxon>
        <taxon>Larentiinae</taxon>
        <taxon>Operophtera</taxon>
    </lineage>
</organism>
<evidence type="ECO:0000313" key="3">
    <source>
        <dbReference type="EMBL" id="KOB77636.1"/>
    </source>
</evidence>
<feature type="non-terminal residue" evidence="3">
    <location>
        <position position="705"/>
    </location>
</feature>
<feature type="region of interest" description="Disordered" evidence="1">
    <location>
        <begin position="667"/>
        <end position="689"/>
    </location>
</feature>
<evidence type="ECO:0000313" key="4">
    <source>
        <dbReference type="Proteomes" id="UP000037510"/>
    </source>
</evidence>
<feature type="compositionally biased region" description="Polar residues" evidence="1">
    <location>
        <begin position="140"/>
        <end position="161"/>
    </location>
</feature>
<reference evidence="3 4" key="1">
    <citation type="journal article" date="2015" name="Genome Biol. Evol.">
        <title>The genome of winter moth (Operophtera brumata) provides a genomic perspective on sexual dimorphism and phenology.</title>
        <authorList>
            <person name="Derks M.F."/>
            <person name="Smit S."/>
            <person name="Salis L."/>
            <person name="Schijlen E."/>
            <person name="Bossers A."/>
            <person name="Mateman C."/>
            <person name="Pijl A.S."/>
            <person name="de Ridder D."/>
            <person name="Groenen M.A."/>
            <person name="Visser M.E."/>
            <person name="Megens H.J."/>
        </authorList>
    </citation>
    <scope>NUCLEOTIDE SEQUENCE [LARGE SCALE GENOMIC DNA]</scope>
    <source>
        <strain evidence="3">WM2013NL</strain>
        <tissue evidence="3">Head and thorax</tissue>
    </source>
</reference>
<sequence length="705" mass="80322">MTQSRTHWTAILLLLFHISSSNSAKNAASPVYEVDELARMDDKRTGPQTFVPYGNPLAGNSLQNAKIHAQHQQAMFNAERIRQHRAQLQRWTKIPPHSPQTDSYMKAYHESQESHQLAIEQQQAGLNNNEDTAVTPPPRQRSTVTSAPIRQRQTTATSSPSRQRQRQNIKRIKTTESSETPYTIEQVSKEPQAVTNPPPRQRTRTNLKRIRGPDPMKITIEDAVLTQKNRNHRSYGSVEYQQHLIPKRYKTIYLSPGTTYDQGVTIKPNGNVGITHLLKENPGNLYTEAIPSKYVYPKQFNQMQNYESAQDIAALNSLLNKEPQVQVNELNALLHSDKNKELETPIDLFFYVKDKNLAEQYSHSLYGQGKTQNYASAYMPEVKDHIPITEQIDDVEDPNKFLKKPFTAAPTKPTEDITTNLDYYQLDPTIATKPEFYLQEEDQPTGLNYRPEALKSENPLAFNSQDTDESERYLHHNGQTGVQHLNQDGTGVSAYADDDVSISNRKKRSLVRNQDSFILSDNLTSIDANETLPVPEELRRRSYSQRYGNRHVLQSTPLSYSDFTSYSVPSTSYGISSPSFGEPSPSYGVPSTSYGIPSTSYGVPTTSYGVPERVYSLTHEYGVPKTPDVSSVVSTLEPVYMLTQSQLKSLVGHHNLNIQHLDVFQWQGKKQSKRHRPRKYRKKYRRPSHRNVRKNLSKLHKLTIL</sequence>
<dbReference type="EMBL" id="JTDY01000338">
    <property type="protein sequence ID" value="KOB77636.1"/>
    <property type="molecule type" value="Genomic_DNA"/>
</dbReference>
<feature type="compositionally biased region" description="Basic residues" evidence="1">
    <location>
        <begin position="163"/>
        <end position="172"/>
    </location>
</feature>
<keyword evidence="4" id="KW-1185">Reference proteome</keyword>
<dbReference type="STRING" id="104452.A0A0L7LR22"/>
<evidence type="ECO:0000256" key="1">
    <source>
        <dbReference type="SAM" id="MobiDB-lite"/>
    </source>
</evidence>
<keyword evidence="2" id="KW-0732">Signal</keyword>
<accession>A0A0L7LR22</accession>
<feature type="region of interest" description="Disordered" evidence="1">
    <location>
        <begin position="128"/>
        <end position="206"/>
    </location>
</feature>
<comment type="caution">
    <text evidence="3">The sequence shown here is derived from an EMBL/GenBank/DDBJ whole genome shotgun (WGS) entry which is preliminary data.</text>
</comment>
<feature type="chain" id="PRO_5005573511" evidence="2">
    <location>
        <begin position="24"/>
        <end position="705"/>
    </location>
</feature>
<feature type="compositionally biased region" description="Polar residues" evidence="1">
    <location>
        <begin position="175"/>
        <end position="186"/>
    </location>
</feature>
<feature type="non-terminal residue" evidence="3">
    <location>
        <position position="1"/>
    </location>
</feature>
<protein>
    <submittedName>
        <fullName evidence="3">Uncharacterized protein</fullName>
    </submittedName>
</protein>
<feature type="compositionally biased region" description="Basic residues" evidence="1">
    <location>
        <begin position="670"/>
        <end position="689"/>
    </location>
</feature>
<proteinExistence type="predicted"/>
<dbReference type="AlphaFoldDB" id="A0A0L7LR22"/>
<feature type="signal peptide" evidence="2">
    <location>
        <begin position="1"/>
        <end position="23"/>
    </location>
</feature>
<gene>
    <name evidence="3" type="ORF">OBRU01_03136</name>
</gene>